<proteinExistence type="predicted"/>
<dbReference type="AlphaFoldDB" id="A0AAU8XM41"/>
<protein>
    <submittedName>
        <fullName evidence="1">DUF1534 domain-containing protein</fullName>
    </submittedName>
</protein>
<evidence type="ECO:0000313" key="2">
    <source>
        <dbReference type="Proteomes" id="UP000230024"/>
    </source>
</evidence>
<dbReference type="Proteomes" id="UP000230024">
    <property type="component" value="Chromosome"/>
</dbReference>
<sequence>MRDALRHNSALHRAFKTGRGASRAACDAERRTIVKVIVPHAPASECVA</sequence>
<gene>
    <name evidence="1" type="ORF">CT122_25775</name>
</gene>
<dbReference type="EMBL" id="CP024712">
    <property type="protein sequence ID" value="ATV19840.1"/>
    <property type="molecule type" value="Genomic_DNA"/>
</dbReference>
<dbReference type="AntiFam" id="ANF00261">
    <property type="entry name" value="Protein of unknown function (DUF1534)"/>
</dbReference>
<name>A0AAU8XM41_PSESF</name>
<reference evidence="1 2" key="1">
    <citation type="submission" date="2017-11" db="EMBL/GenBank/DDBJ databases">
        <title>Complete DNA Sequence of Pseudomonas syringae pv. actinidiae, biovar 5 (Psa5).</title>
        <authorList>
            <person name="Butler M."/>
            <person name="Taiaroa G."/>
            <person name="Sumpter N."/>
            <person name="Poulter R."/>
        </authorList>
    </citation>
    <scope>NUCLEOTIDE SEQUENCE [LARGE SCALE GENOMIC DNA]</scope>
    <source>
        <strain evidence="1 2">MAFF212063</strain>
    </source>
</reference>
<evidence type="ECO:0000313" key="1">
    <source>
        <dbReference type="EMBL" id="ATV19840.1"/>
    </source>
</evidence>
<accession>A0AAU8XM41</accession>
<organism evidence="1 2">
    <name type="scientific">Pseudomonas syringae pv. actinidiae</name>
    <dbReference type="NCBI Taxonomy" id="103796"/>
    <lineage>
        <taxon>Bacteria</taxon>
        <taxon>Pseudomonadati</taxon>
        <taxon>Pseudomonadota</taxon>
        <taxon>Gammaproteobacteria</taxon>
        <taxon>Pseudomonadales</taxon>
        <taxon>Pseudomonadaceae</taxon>
        <taxon>Pseudomonas</taxon>
        <taxon>Pseudomonas syringae</taxon>
    </lineage>
</organism>